<dbReference type="GO" id="GO:0005506">
    <property type="term" value="F:iron ion binding"/>
    <property type="evidence" value="ECO:0007669"/>
    <property type="project" value="InterPro"/>
</dbReference>
<dbReference type="InterPro" id="IPR034904">
    <property type="entry name" value="FSCA_dom_sf"/>
</dbReference>
<evidence type="ECO:0000256" key="1">
    <source>
        <dbReference type="ARBA" id="ARBA00006420"/>
    </source>
</evidence>
<dbReference type="SUPFAM" id="SSF117916">
    <property type="entry name" value="Fe-S cluster assembly (FSCA) domain-like"/>
    <property type="match status" value="1"/>
</dbReference>
<dbReference type="Proteomes" id="UP000030700">
    <property type="component" value="Unassembled WGS sequence"/>
</dbReference>
<dbReference type="Gene3D" id="3.30.300.130">
    <property type="entry name" value="Fe-S cluster assembly (FSCA)"/>
    <property type="match status" value="1"/>
</dbReference>
<sequence>MEQNVIDVLETIRPMLQQDGGDVQFVNIDQEGTVQVKLQGACGHCPGAAMTLKALIEKRLKQEVPEITRVVAV</sequence>
<dbReference type="GO" id="GO:0051536">
    <property type="term" value="F:iron-sulfur cluster binding"/>
    <property type="evidence" value="ECO:0007669"/>
    <property type="project" value="InterPro"/>
</dbReference>
<dbReference type="InterPro" id="IPR001075">
    <property type="entry name" value="NIF_FeS_clus_asmbl_NifU_C"/>
</dbReference>
<dbReference type="HOGENOM" id="CLU_060555_4_2_0"/>
<protein>
    <submittedName>
        <fullName evidence="3">Nitrogen-fixing NifU domain protein</fullName>
    </submittedName>
</protein>
<name>A0A081BPA8_9BACT</name>
<dbReference type="EMBL" id="DF820458">
    <property type="protein sequence ID" value="GAK52224.1"/>
    <property type="molecule type" value="Genomic_DNA"/>
</dbReference>
<evidence type="ECO:0000313" key="4">
    <source>
        <dbReference type="Proteomes" id="UP000030700"/>
    </source>
</evidence>
<reference evidence="3" key="1">
    <citation type="journal article" date="2015" name="PeerJ">
        <title>First genomic representation of candidate bacterial phylum KSB3 points to enhanced environmental sensing as a trigger of wastewater bulking.</title>
        <authorList>
            <person name="Sekiguchi Y."/>
            <person name="Ohashi A."/>
            <person name="Parks D.H."/>
            <person name="Yamauchi T."/>
            <person name="Tyson G.W."/>
            <person name="Hugenholtz P."/>
        </authorList>
    </citation>
    <scope>NUCLEOTIDE SEQUENCE [LARGE SCALE GENOMIC DNA]</scope>
</reference>
<keyword evidence="4" id="KW-1185">Reference proteome</keyword>
<dbReference type="STRING" id="1499966.U14_03475"/>
<accession>A0A081BPA8</accession>
<feature type="domain" description="NIF system FeS cluster assembly NifU C-terminal" evidence="2">
    <location>
        <begin position="7"/>
        <end position="71"/>
    </location>
</feature>
<organism evidence="3">
    <name type="scientific">Candidatus Moduliflexus flocculans</name>
    <dbReference type="NCBI Taxonomy" id="1499966"/>
    <lineage>
        <taxon>Bacteria</taxon>
        <taxon>Candidatus Moduliflexota</taxon>
        <taxon>Candidatus Moduliflexia</taxon>
        <taxon>Candidatus Moduliflexales</taxon>
        <taxon>Candidatus Moduliflexaceae</taxon>
    </lineage>
</organism>
<dbReference type="PANTHER" id="PTHR11178:SF25">
    <property type="entry name" value="NIFU-LIKE PROTEIN 3, CHLOROPLASTIC"/>
    <property type="match status" value="1"/>
</dbReference>
<dbReference type="AlphaFoldDB" id="A0A081BPA8"/>
<evidence type="ECO:0000259" key="2">
    <source>
        <dbReference type="Pfam" id="PF01106"/>
    </source>
</evidence>
<comment type="similarity">
    <text evidence="1">Belongs to the NifU family.</text>
</comment>
<dbReference type="GO" id="GO:0016226">
    <property type="term" value="P:iron-sulfur cluster assembly"/>
    <property type="evidence" value="ECO:0007669"/>
    <property type="project" value="InterPro"/>
</dbReference>
<dbReference type="Pfam" id="PF01106">
    <property type="entry name" value="NifU"/>
    <property type="match status" value="1"/>
</dbReference>
<dbReference type="PANTHER" id="PTHR11178">
    <property type="entry name" value="IRON-SULFUR CLUSTER SCAFFOLD PROTEIN NFU-RELATED"/>
    <property type="match status" value="1"/>
</dbReference>
<gene>
    <name evidence="3" type="ORF">U14_03475</name>
</gene>
<evidence type="ECO:0000313" key="3">
    <source>
        <dbReference type="EMBL" id="GAK52224.1"/>
    </source>
</evidence>
<proteinExistence type="inferred from homology"/>